<dbReference type="Proteomes" id="UP001501822">
    <property type="component" value="Unassembled WGS sequence"/>
</dbReference>
<dbReference type="Gene3D" id="2.60.120.200">
    <property type="match status" value="1"/>
</dbReference>
<evidence type="ECO:0008006" key="5">
    <source>
        <dbReference type="Google" id="ProtNLM"/>
    </source>
</evidence>
<feature type="region of interest" description="Disordered" evidence="1">
    <location>
        <begin position="104"/>
        <end position="128"/>
    </location>
</feature>
<evidence type="ECO:0000313" key="3">
    <source>
        <dbReference type="EMBL" id="GAA0371337.1"/>
    </source>
</evidence>
<dbReference type="EMBL" id="BAAABM010000070">
    <property type="protein sequence ID" value="GAA0371337.1"/>
    <property type="molecule type" value="Genomic_DNA"/>
</dbReference>
<keyword evidence="4" id="KW-1185">Reference proteome</keyword>
<dbReference type="SUPFAM" id="SSF49899">
    <property type="entry name" value="Concanavalin A-like lectins/glucanases"/>
    <property type="match status" value="1"/>
</dbReference>
<evidence type="ECO:0000256" key="1">
    <source>
        <dbReference type="SAM" id="MobiDB-lite"/>
    </source>
</evidence>
<comment type="caution">
    <text evidence="3">The sequence shown here is derived from an EMBL/GenBank/DDBJ whole genome shotgun (WGS) entry which is preliminary data.</text>
</comment>
<protein>
    <recommendedName>
        <fullName evidence="5">LamG-like jellyroll fold domain-containing protein</fullName>
    </recommendedName>
</protein>
<gene>
    <name evidence="3" type="ORF">GCM10010151_71600</name>
</gene>
<feature type="chain" id="PRO_5046575353" description="LamG-like jellyroll fold domain-containing protein" evidence="2">
    <location>
        <begin position="42"/>
        <end position="339"/>
    </location>
</feature>
<feature type="signal peptide" evidence="2">
    <location>
        <begin position="1"/>
        <end position="41"/>
    </location>
</feature>
<evidence type="ECO:0000256" key="2">
    <source>
        <dbReference type="SAM" id="SignalP"/>
    </source>
</evidence>
<evidence type="ECO:0000313" key="4">
    <source>
        <dbReference type="Proteomes" id="UP001501822"/>
    </source>
</evidence>
<keyword evidence="2" id="KW-0732">Signal</keyword>
<sequence>MTDYSAKGVGRRRSVRSRRLAAVAVAALMCGPLAGVSAAQAGTDEARGHGHALSAVLPSLRPDLVSYYDFEHPVPGAPARERDRGFSGTTIDLINGGAAMRVRDGASPGGGHAIQSRQVNPATKGNDDWKAGVYSTTGVPTLRAFSGAKEASIMGWFKMTGPNPAPNSETADPSDHYNAVGLAGLLSGDSNGHDVRALLEVIDVSGTMRVVALGRRVDGGKSQTFAANEDWQSILPIGEWVFLAASFDYDHGTMRLYKNGRPLDGFYTTAGDPWEVGTPGTHVTSATDPRGIKIGGSFPQNTAEKNACDCRLDGLMFLNRAVTDKEVWQQYHRAVSGRH</sequence>
<dbReference type="InterPro" id="IPR013320">
    <property type="entry name" value="ConA-like_dom_sf"/>
</dbReference>
<organism evidence="3 4">
    <name type="scientific">Actinoallomurus spadix</name>
    <dbReference type="NCBI Taxonomy" id="79912"/>
    <lineage>
        <taxon>Bacteria</taxon>
        <taxon>Bacillati</taxon>
        <taxon>Actinomycetota</taxon>
        <taxon>Actinomycetes</taxon>
        <taxon>Streptosporangiales</taxon>
        <taxon>Thermomonosporaceae</taxon>
        <taxon>Actinoallomurus</taxon>
    </lineage>
</organism>
<proteinExistence type="predicted"/>
<dbReference type="RefSeq" id="WP_252808660.1">
    <property type="nucleotide sequence ID" value="NZ_BAAABM010000070.1"/>
</dbReference>
<reference evidence="3 4" key="1">
    <citation type="journal article" date="2019" name="Int. J. Syst. Evol. Microbiol.">
        <title>The Global Catalogue of Microorganisms (GCM) 10K type strain sequencing project: providing services to taxonomists for standard genome sequencing and annotation.</title>
        <authorList>
            <consortium name="The Broad Institute Genomics Platform"/>
            <consortium name="The Broad Institute Genome Sequencing Center for Infectious Disease"/>
            <person name="Wu L."/>
            <person name="Ma J."/>
        </authorList>
    </citation>
    <scope>NUCLEOTIDE SEQUENCE [LARGE SCALE GENOMIC DNA]</scope>
    <source>
        <strain evidence="3 4">JCM 3146</strain>
    </source>
</reference>
<name>A0ABN0XRY0_9ACTN</name>
<accession>A0ABN0XRY0</accession>